<organism evidence="2 3">
    <name type="scientific">Aquiluna borgnonia</name>
    <dbReference type="NCBI Taxonomy" id="2499157"/>
    <lineage>
        <taxon>Bacteria</taxon>
        <taxon>Bacillati</taxon>
        <taxon>Actinomycetota</taxon>
        <taxon>Actinomycetes</taxon>
        <taxon>Micrococcales</taxon>
        <taxon>Microbacteriaceae</taxon>
        <taxon>Luna cluster</taxon>
        <taxon>Luna-1 subcluster</taxon>
        <taxon>Aquiluna</taxon>
    </lineage>
</organism>
<evidence type="ECO:0000313" key="3">
    <source>
        <dbReference type="Proteomes" id="UP000501003"/>
    </source>
</evidence>
<protein>
    <submittedName>
        <fullName evidence="2">DUF4386 domain-containing protein</fullName>
    </submittedName>
</protein>
<keyword evidence="1" id="KW-0472">Membrane</keyword>
<dbReference type="RefSeq" id="WP_173493948.1">
    <property type="nucleotide sequence ID" value="NZ_CP054056.1"/>
</dbReference>
<evidence type="ECO:0000256" key="1">
    <source>
        <dbReference type="SAM" id="Phobius"/>
    </source>
</evidence>
<dbReference type="Pfam" id="PF14329">
    <property type="entry name" value="DUF4386"/>
    <property type="match status" value="1"/>
</dbReference>
<gene>
    <name evidence="2" type="ORF">HRU87_05660</name>
</gene>
<feature type="transmembrane region" description="Helical" evidence="1">
    <location>
        <begin position="56"/>
        <end position="77"/>
    </location>
</feature>
<dbReference type="AlphaFoldDB" id="A0A7D4TJG7"/>
<keyword evidence="1" id="KW-1133">Transmembrane helix</keyword>
<dbReference type="Proteomes" id="UP000501003">
    <property type="component" value="Chromosome"/>
</dbReference>
<proteinExistence type="predicted"/>
<reference evidence="2 3" key="1">
    <citation type="submission" date="2020-05" db="EMBL/GenBank/DDBJ databases">
        <title>Aquirufa sp. strain 15G-AUS-rot a new Aquirufa species.</title>
        <authorList>
            <person name="Pitt A."/>
            <person name="Hahn M.W."/>
        </authorList>
    </citation>
    <scope>NUCLEOTIDE SEQUENCE [LARGE SCALE GENOMIC DNA]</scope>
    <source>
        <strain evidence="2 3">15G-AUS-rot</strain>
    </source>
</reference>
<keyword evidence="3" id="KW-1185">Reference proteome</keyword>
<feature type="transmembrane region" description="Helical" evidence="1">
    <location>
        <begin position="82"/>
        <end position="103"/>
    </location>
</feature>
<feature type="transmembrane region" description="Helical" evidence="1">
    <location>
        <begin position="146"/>
        <end position="165"/>
    </location>
</feature>
<dbReference type="KEGG" id="aqg:HRU87_05660"/>
<name>A0A7D4TJG7_9MICO</name>
<keyword evidence="1" id="KW-0812">Transmembrane</keyword>
<feature type="transmembrane region" description="Helical" evidence="1">
    <location>
        <begin position="215"/>
        <end position="235"/>
    </location>
</feature>
<feature type="transmembrane region" description="Helical" evidence="1">
    <location>
        <begin position="172"/>
        <end position="195"/>
    </location>
</feature>
<accession>A0A7D4TJG7</accession>
<dbReference type="InterPro" id="IPR025495">
    <property type="entry name" value="DUF4386"/>
</dbReference>
<sequence>MLTLVVGLLLIFVPILFNWTFASLAKQFEYPEILRQPTEIVLAIFRAGGSRLVKTWWLFAMSALLFGLVAVLVAFILEIETWLIALIASLGLLASLTQFLGLVRWPFMVPHLAREAENADDQKLQTIDLIFQSFNRYLGVAVGEHLGYLFTGIWTATLGGALITLNSETHFGWYLASGIAGVLIGLLLVLCSFEFVGKNEPDGWSLAGAITPFVYVAWSLWLVVLGVSILIGEIAG</sequence>
<dbReference type="EMBL" id="CP054056">
    <property type="protein sequence ID" value="QKJ25651.1"/>
    <property type="molecule type" value="Genomic_DNA"/>
</dbReference>
<evidence type="ECO:0000313" key="2">
    <source>
        <dbReference type="EMBL" id="QKJ25651.1"/>
    </source>
</evidence>